<evidence type="ECO:0000259" key="2">
    <source>
        <dbReference type="Pfam" id="PF02308"/>
    </source>
</evidence>
<feature type="transmembrane region" description="Helical" evidence="1">
    <location>
        <begin position="162"/>
        <end position="181"/>
    </location>
</feature>
<evidence type="ECO:0000256" key="1">
    <source>
        <dbReference type="SAM" id="Phobius"/>
    </source>
</evidence>
<feature type="transmembrane region" description="Helical" evidence="1">
    <location>
        <begin position="330"/>
        <end position="348"/>
    </location>
</feature>
<evidence type="ECO:0000259" key="3">
    <source>
        <dbReference type="Pfam" id="PF13194"/>
    </source>
</evidence>
<dbReference type="AlphaFoldDB" id="A0A7C2ZN59"/>
<feature type="transmembrane region" description="Helical" evidence="1">
    <location>
        <begin position="355"/>
        <end position="377"/>
    </location>
</feature>
<feature type="domain" description="MgtC/SapB/SrpB/YhiD N-terminal" evidence="2">
    <location>
        <begin position="17"/>
        <end position="151"/>
    </location>
</feature>
<protein>
    <submittedName>
        <fullName evidence="4">DUF4010 domain-containing protein</fullName>
    </submittedName>
</protein>
<feature type="transmembrane region" description="Helical" evidence="1">
    <location>
        <begin position="106"/>
        <end position="124"/>
    </location>
</feature>
<feature type="transmembrane region" description="Helical" evidence="1">
    <location>
        <begin position="12"/>
        <end position="29"/>
    </location>
</feature>
<feature type="domain" description="DUF4010" evidence="3">
    <location>
        <begin position="200"/>
        <end position="409"/>
    </location>
</feature>
<feature type="transmembrane region" description="Helical" evidence="1">
    <location>
        <begin position="421"/>
        <end position="440"/>
    </location>
</feature>
<comment type="caution">
    <text evidence="4">The sequence shown here is derived from an EMBL/GenBank/DDBJ whole genome shotgun (WGS) entry which is preliminary data.</text>
</comment>
<dbReference type="Pfam" id="PF13194">
    <property type="entry name" value="DUF4010"/>
    <property type="match status" value="1"/>
</dbReference>
<feature type="transmembrane region" description="Helical" evidence="1">
    <location>
        <begin position="383"/>
        <end position="401"/>
    </location>
</feature>
<sequence length="441" mass="48250">MLSFSINSSDVDMLATLIISFLEGGLLGLERYKVGMEKQDKIESEELPGVRTYGLMSILGTILALLNSDKISVSPFANEVLTVSGAIFVTILMVSYIYFRLYRLKVAGLTSYFVFFLTFIIGFLTGYGYYILSMSLTFLIAGILAFKRAITASLEKLSYDELTAGLELGMIIFILGPFVYATNYEIYGLNLQGVYIFFTLILAISYISYMAYKLKGEKSLLVVSLLGGLINSEATLMNILKIGVKGKKLAKLSSINNSGMVIRTALTVLIGAYPFLISDGYEIFARYIISGVLLSIMILYLTYTLSGREKKAEESGEKVLYLASPLEVKIATRGVILYILIFVLVKVSNYYLGSYALFITSFIGGFASSIATVLSLLSLGSTVSIKIISSASLLSMGAAMLNKIIYAKITTDDKDALKEVLVSSIPSGIALIILSLIFIYF</sequence>
<evidence type="ECO:0000313" key="4">
    <source>
        <dbReference type="EMBL" id="HEW63696.1"/>
    </source>
</evidence>
<organism evidence="4">
    <name type="scientific">Fervidicoccus fontis</name>
    <dbReference type="NCBI Taxonomy" id="683846"/>
    <lineage>
        <taxon>Archaea</taxon>
        <taxon>Thermoproteota</taxon>
        <taxon>Thermoprotei</taxon>
        <taxon>Fervidicoccales</taxon>
        <taxon>Fervidicoccaceae</taxon>
        <taxon>Fervidicoccus</taxon>
    </lineage>
</organism>
<dbReference type="Pfam" id="PF02308">
    <property type="entry name" value="MgtC"/>
    <property type="match status" value="1"/>
</dbReference>
<feature type="transmembrane region" description="Helical" evidence="1">
    <location>
        <begin position="219"/>
        <end position="240"/>
    </location>
</feature>
<feature type="transmembrane region" description="Helical" evidence="1">
    <location>
        <begin position="260"/>
        <end position="277"/>
    </location>
</feature>
<feature type="transmembrane region" description="Helical" evidence="1">
    <location>
        <begin position="50"/>
        <end position="68"/>
    </location>
</feature>
<dbReference type="Proteomes" id="UP000886076">
    <property type="component" value="Unassembled WGS sequence"/>
</dbReference>
<name>A0A7C2ZN59_9CREN</name>
<dbReference type="EMBL" id="DSFH01000024">
    <property type="protein sequence ID" value="HEW63696.1"/>
    <property type="molecule type" value="Genomic_DNA"/>
</dbReference>
<gene>
    <name evidence="4" type="ORF">ENO39_01365</name>
</gene>
<dbReference type="InterPro" id="IPR025105">
    <property type="entry name" value="DUF4010"/>
</dbReference>
<dbReference type="PANTHER" id="PTHR39084">
    <property type="entry name" value="MEMBRANE PROTEIN-RELATED"/>
    <property type="match status" value="1"/>
</dbReference>
<dbReference type="RefSeq" id="WP_272984986.1">
    <property type="nucleotide sequence ID" value="NZ_DSFH01000024.1"/>
</dbReference>
<feature type="transmembrane region" description="Helical" evidence="1">
    <location>
        <begin position="193"/>
        <end position="212"/>
    </location>
</feature>
<dbReference type="InterPro" id="IPR049177">
    <property type="entry name" value="MgtC_SapB_SrpB_YhiD_N"/>
</dbReference>
<feature type="transmembrane region" description="Helical" evidence="1">
    <location>
        <begin position="284"/>
        <end position="303"/>
    </location>
</feature>
<keyword evidence="1" id="KW-0472">Membrane</keyword>
<dbReference type="PANTHER" id="PTHR39084:SF1">
    <property type="entry name" value="DUF4010 DOMAIN-CONTAINING PROTEIN"/>
    <property type="match status" value="1"/>
</dbReference>
<feature type="transmembrane region" description="Helical" evidence="1">
    <location>
        <begin position="80"/>
        <end position="99"/>
    </location>
</feature>
<keyword evidence="1" id="KW-0812">Transmembrane</keyword>
<keyword evidence="1" id="KW-1133">Transmembrane helix</keyword>
<proteinExistence type="predicted"/>
<reference evidence="4" key="1">
    <citation type="journal article" date="2020" name="mSystems">
        <title>Genome- and Community-Level Interaction Insights into Carbon Utilization and Element Cycling Functions of Hydrothermarchaeota in Hydrothermal Sediment.</title>
        <authorList>
            <person name="Zhou Z."/>
            <person name="Liu Y."/>
            <person name="Xu W."/>
            <person name="Pan J."/>
            <person name="Luo Z.H."/>
            <person name="Li M."/>
        </authorList>
    </citation>
    <scope>NUCLEOTIDE SEQUENCE [LARGE SCALE GENOMIC DNA]</scope>
    <source>
        <strain evidence="4">SpSt-1261</strain>
    </source>
</reference>
<accession>A0A7C2ZN59</accession>